<evidence type="ECO:0000259" key="8">
    <source>
        <dbReference type="Pfam" id="PF14322"/>
    </source>
</evidence>
<dbReference type="InterPro" id="IPR012944">
    <property type="entry name" value="SusD_RagB_dom"/>
</dbReference>
<evidence type="ECO:0000256" key="4">
    <source>
        <dbReference type="ARBA" id="ARBA00023136"/>
    </source>
</evidence>
<dbReference type="GO" id="GO:0009279">
    <property type="term" value="C:cell outer membrane"/>
    <property type="evidence" value="ECO:0007669"/>
    <property type="project" value="UniProtKB-SubCell"/>
</dbReference>
<gene>
    <name evidence="9" type="ORF">DWZ32_08950</name>
</gene>
<evidence type="ECO:0000313" key="10">
    <source>
        <dbReference type="Proteomes" id="UP000286003"/>
    </source>
</evidence>
<feature type="domain" description="SusD-like N-terminal" evidence="8">
    <location>
        <begin position="92"/>
        <end position="252"/>
    </location>
</feature>
<dbReference type="SUPFAM" id="SSF48452">
    <property type="entry name" value="TPR-like"/>
    <property type="match status" value="1"/>
</dbReference>
<comment type="similarity">
    <text evidence="2">Belongs to the SusD family.</text>
</comment>
<dbReference type="Proteomes" id="UP000286003">
    <property type="component" value="Unassembled WGS sequence"/>
</dbReference>
<organism evidence="9 10">
    <name type="scientific">Bacteroides intestinalis</name>
    <dbReference type="NCBI Taxonomy" id="329854"/>
    <lineage>
        <taxon>Bacteria</taxon>
        <taxon>Pseudomonadati</taxon>
        <taxon>Bacteroidota</taxon>
        <taxon>Bacteroidia</taxon>
        <taxon>Bacteroidales</taxon>
        <taxon>Bacteroidaceae</taxon>
        <taxon>Bacteroides</taxon>
    </lineage>
</organism>
<protein>
    <submittedName>
        <fullName evidence="9">RagB/SusD family nutrient uptake outer membrane protein</fullName>
    </submittedName>
</protein>
<dbReference type="InterPro" id="IPR011990">
    <property type="entry name" value="TPR-like_helical_dom_sf"/>
</dbReference>
<name>A0AB37MA85_9BACE</name>
<evidence type="ECO:0000313" key="9">
    <source>
        <dbReference type="EMBL" id="RHN07675.1"/>
    </source>
</evidence>
<dbReference type="Pfam" id="PF14322">
    <property type="entry name" value="SusD-like_3"/>
    <property type="match status" value="1"/>
</dbReference>
<dbReference type="EMBL" id="QRQM01000008">
    <property type="protein sequence ID" value="RHN07675.1"/>
    <property type="molecule type" value="Genomic_DNA"/>
</dbReference>
<keyword evidence="4" id="KW-0472">Membrane</keyword>
<dbReference type="AlphaFoldDB" id="A0AB37MA85"/>
<evidence type="ECO:0000256" key="6">
    <source>
        <dbReference type="SAM" id="SignalP"/>
    </source>
</evidence>
<comment type="caution">
    <text evidence="9">The sequence shown here is derived from an EMBL/GenBank/DDBJ whole genome shotgun (WGS) entry which is preliminary data.</text>
</comment>
<evidence type="ECO:0000256" key="1">
    <source>
        <dbReference type="ARBA" id="ARBA00004442"/>
    </source>
</evidence>
<sequence length="507" mass="57499">MKLLKLTTISLLAASLTFSSCGEDFITVEPTVVATGDQIDDLAQKNPDKLMIIVNPLLAGVYNYLNQYNTQGSSRTVHNDFGWMSVMHVGDVMTNDLAFHVQGSGWFTYDYMFDYRSEQYVRPYWYWNFFYSIINKCNDIISKIPEGVDNTEVKAAKGQALALRGISYYYLINMFQQPYSQLSDPATAPGVPLIYTTAEGESRLNRVPVAEVYAQSEKDLTDAIGLLDGFQRTSKTAINKEVAQLLLSRVYLAMERWNDAATMAHEARINSNAQLMSSIEVARDGFNDINNKEWMWGADITAETTTMFASFFSFMCTFDAGYGGSVGQYRKIDARLYESFTPTDARLAQFKSPDAVVNPESTDITIKCPAYTNFKFKKVTGWEADYVFMRLSEAYLTEAEALAHQNKNGEAAAVLKELMVNRDPSWSKSSVTVDDVYTQRRLELWGEGFSFFDHLRLKKDIVRNYEGSNHWVGGRKNVSAGDWLLIYQIPRTELQENDMITEEDQNP</sequence>
<feature type="signal peptide" evidence="6">
    <location>
        <begin position="1"/>
        <end position="22"/>
    </location>
</feature>
<dbReference type="Pfam" id="PF07980">
    <property type="entry name" value="SusD_RagB"/>
    <property type="match status" value="1"/>
</dbReference>
<dbReference type="PROSITE" id="PS51257">
    <property type="entry name" value="PROKAR_LIPOPROTEIN"/>
    <property type="match status" value="1"/>
</dbReference>
<evidence type="ECO:0000256" key="3">
    <source>
        <dbReference type="ARBA" id="ARBA00022729"/>
    </source>
</evidence>
<dbReference type="InterPro" id="IPR033985">
    <property type="entry name" value="SusD-like_N"/>
</dbReference>
<keyword evidence="5" id="KW-0998">Cell outer membrane</keyword>
<dbReference type="CDD" id="cd08977">
    <property type="entry name" value="SusD"/>
    <property type="match status" value="1"/>
</dbReference>
<evidence type="ECO:0000259" key="7">
    <source>
        <dbReference type="Pfam" id="PF07980"/>
    </source>
</evidence>
<reference evidence="9 10" key="1">
    <citation type="submission" date="2018-08" db="EMBL/GenBank/DDBJ databases">
        <title>A genome reference for cultivated species of the human gut microbiota.</title>
        <authorList>
            <person name="Zou Y."/>
            <person name="Xue W."/>
            <person name="Luo G."/>
        </authorList>
    </citation>
    <scope>NUCLEOTIDE SEQUENCE [LARGE SCALE GENOMIC DNA]</scope>
    <source>
        <strain evidence="9 10">AF31-23</strain>
    </source>
</reference>
<accession>A0AB37MA85</accession>
<evidence type="ECO:0000256" key="5">
    <source>
        <dbReference type="ARBA" id="ARBA00023237"/>
    </source>
</evidence>
<feature type="domain" description="RagB/SusD" evidence="7">
    <location>
        <begin position="371"/>
        <end position="506"/>
    </location>
</feature>
<evidence type="ECO:0000256" key="2">
    <source>
        <dbReference type="ARBA" id="ARBA00006275"/>
    </source>
</evidence>
<dbReference type="Gene3D" id="1.25.40.390">
    <property type="match status" value="1"/>
</dbReference>
<feature type="chain" id="PRO_5044238665" evidence="6">
    <location>
        <begin position="23"/>
        <end position="507"/>
    </location>
</feature>
<proteinExistence type="inferred from homology"/>
<keyword evidence="3 6" id="KW-0732">Signal</keyword>
<comment type="subcellular location">
    <subcellularLocation>
        <location evidence="1">Cell outer membrane</location>
    </subcellularLocation>
</comment>
<dbReference type="RefSeq" id="WP_117707525.1">
    <property type="nucleotide sequence ID" value="NZ_JADMUC010000027.1"/>
</dbReference>